<dbReference type="Proteomes" id="UP000675881">
    <property type="component" value="Chromosome 8"/>
</dbReference>
<evidence type="ECO:0000313" key="3">
    <source>
        <dbReference type="Proteomes" id="UP000675881"/>
    </source>
</evidence>
<proteinExistence type="predicted"/>
<feature type="compositionally biased region" description="Basic and acidic residues" evidence="1">
    <location>
        <begin position="162"/>
        <end position="172"/>
    </location>
</feature>
<feature type="region of interest" description="Disordered" evidence="1">
    <location>
        <begin position="143"/>
        <end position="172"/>
    </location>
</feature>
<dbReference type="EMBL" id="HG994587">
    <property type="protein sequence ID" value="CAF3018720.1"/>
    <property type="molecule type" value="Genomic_DNA"/>
</dbReference>
<name>A0A7R8D6L1_LEPSM</name>
<gene>
    <name evidence="2" type="ORF">LSAA_14394</name>
</gene>
<accession>A0A7R8D6L1</accession>
<keyword evidence="3" id="KW-1185">Reference proteome</keyword>
<organism evidence="2 3">
    <name type="scientific">Lepeophtheirus salmonis</name>
    <name type="common">Salmon louse</name>
    <name type="synonym">Caligus salmonis</name>
    <dbReference type="NCBI Taxonomy" id="72036"/>
    <lineage>
        <taxon>Eukaryota</taxon>
        <taxon>Metazoa</taxon>
        <taxon>Ecdysozoa</taxon>
        <taxon>Arthropoda</taxon>
        <taxon>Crustacea</taxon>
        <taxon>Multicrustacea</taxon>
        <taxon>Hexanauplia</taxon>
        <taxon>Copepoda</taxon>
        <taxon>Siphonostomatoida</taxon>
        <taxon>Caligidae</taxon>
        <taxon>Lepeophtheirus</taxon>
    </lineage>
</organism>
<evidence type="ECO:0000313" key="2">
    <source>
        <dbReference type="EMBL" id="CAF3018720.1"/>
    </source>
</evidence>
<evidence type="ECO:0000256" key="1">
    <source>
        <dbReference type="SAM" id="MobiDB-lite"/>
    </source>
</evidence>
<protein>
    <submittedName>
        <fullName evidence="2">(salmon louse) hypothetical protein</fullName>
    </submittedName>
</protein>
<dbReference type="AlphaFoldDB" id="A0A7R8D6L1"/>
<reference evidence="2" key="1">
    <citation type="submission" date="2021-02" db="EMBL/GenBank/DDBJ databases">
        <authorList>
            <person name="Bekaert M."/>
        </authorList>
    </citation>
    <scope>NUCLEOTIDE SEQUENCE</scope>
    <source>
        <strain evidence="2">IoA-00</strain>
    </source>
</reference>
<sequence length="172" mass="19455">MSHKRQDSLEDRRDSDVQIDLRSWNSLHLHFFNISVRDISEEAFDLILEENSDSELEGEDGWRRVACDADSSYAWKIQVYTGKLADGHPEKNQGMRVVLDLTEGAQSPEDEDYYGKALEAPLIERRKNVPRTEASAQIVKAFQSGGLLDRPDGQASTSTFKASKEKKMPVLP</sequence>